<evidence type="ECO:0008006" key="3">
    <source>
        <dbReference type="Google" id="ProtNLM"/>
    </source>
</evidence>
<dbReference type="GO" id="GO:0016783">
    <property type="term" value="F:sulfurtransferase activity"/>
    <property type="evidence" value="ECO:0007669"/>
    <property type="project" value="InterPro"/>
</dbReference>
<evidence type="ECO:0000313" key="1">
    <source>
        <dbReference type="EMBL" id="CAJ1938288.1"/>
    </source>
</evidence>
<organism evidence="1 2">
    <name type="scientific">Cylindrotheca closterium</name>
    <dbReference type="NCBI Taxonomy" id="2856"/>
    <lineage>
        <taxon>Eukaryota</taxon>
        <taxon>Sar</taxon>
        <taxon>Stramenopiles</taxon>
        <taxon>Ochrophyta</taxon>
        <taxon>Bacillariophyta</taxon>
        <taxon>Bacillariophyceae</taxon>
        <taxon>Bacillariophycidae</taxon>
        <taxon>Bacillariales</taxon>
        <taxon>Bacillariaceae</taxon>
        <taxon>Cylindrotheca</taxon>
    </lineage>
</organism>
<accession>A0AAD2CPI1</accession>
<dbReference type="Gene3D" id="3.40.50.620">
    <property type="entry name" value="HUPs"/>
    <property type="match status" value="1"/>
</dbReference>
<dbReference type="Proteomes" id="UP001295423">
    <property type="component" value="Unassembled WGS sequence"/>
</dbReference>
<evidence type="ECO:0000313" key="2">
    <source>
        <dbReference type="Proteomes" id="UP001295423"/>
    </source>
</evidence>
<sequence>MERISFCSNYYTLLRQQSRSDMRKAIAKLYSKGTSKRRLFSASVVDQNVPPRVVVSHSSNPPAYSQDRVDATNLVDELLRYTRSLMDGSHHHIIAYSGGIDSSLVAALVKESAQDNERVRAVLGLSRAVPVEQVTLAEEVAGFIGIALEKIHTTESSDEMYIENSGQACLACKTHLYSCLDSVFEHTGAEAGDRKLYNGTNSDDLNDPTRLGLIAADSFSVQSPLRLTTKENVRLAAKLLGLPNWNYAASPCLRSRLALGVEAIPQHLERIEQAERHVRQSLSLDPTNNLRVRLLAKGKAMVEVEDKALIDAKDSLKLWNSFFRELGFSSVDVRAFKSGSVAK</sequence>
<dbReference type="InterPro" id="IPR052188">
    <property type="entry name" value="Ni-pincer_cofactor_biosynth"/>
</dbReference>
<dbReference type="SUPFAM" id="SSF52402">
    <property type="entry name" value="Adenine nucleotide alpha hydrolases-like"/>
    <property type="match status" value="1"/>
</dbReference>
<dbReference type="InterPro" id="IPR014729">
    <property type="entry name" value="Rossmann-like_a/b/a_fold"/>
</dbReference>
<protein>
    <recommendedName>
        <fullName evidence="3">Asparagine synthetase domain-containing protein</fullName>
    </recommendedName>
</protein>
<dbReference type="AlphaFoldDB" id="A0AAD2CPI1"/>
<dbReference type="CDD" id="cd01990">
    <property type="entry name" value="LarE-like"/>
    <property type="match status" value="1"/>
</dbReference>
<name>A0AAD2CPI1_9STRA</name>
<gene>
    <name evidence="1" type="ORF">CYCCA115_LOCUS6062</name>
</gene>
<keyword evidence="2" id="KW-1185">Reference proteome</keyword>
<dbReference type="InterPro" id="IPR005232">
    <property type="entry name" value="LarE"/>
</dbReference>
<dbReference type="PANTHER" id="PTHR43169:SF2">
    <property type="entry name" value="NAD_GMP SYNTHASE DOMAIN-CONTAINING PROTEIN"/>
    <property type="match status" value="1"/>
</dbReference>
<dbReference type="PANTHER" id="PTHR43169">
    <property type="entry name" value="EXSB FAMILY PROTEIN"/>
    <property type="match status" value="1"/>
</dbReference>
<proteinExistence type="predicted"/>
<dbReference type="EMBL" id="CAKOGP040000702">
    <property type="protein sequence ID" value="CAJ1938288.1"/>
    <property type="molecule type" value="Genomic_DNA"/>
</dbReference>
<comment type="caution">
    <text evidence="1">The sequence shown here is derived from an EMBL/GenBank/DDBJ whole genome shotgun (WGS) entry which is preliminary data.</text>
</comment>
<reference evidence="1" key="1">
    <citation type="submission" date="2023-08" db="EMBL/GenBank/DDBJ databases">
        <authorList>
            <person name="Audoor S."/>
            <person name="Bilcke G."/>
        </authorList>
    </citation>
    <scope>NUCLEOTIDE SEQUENCE</scope>
</reference>